<dbReference type="Proteomes" id="UP001500212">
    <property type="component" value="Unassembled WGS sequence"/>
</dbReference>
<dbReference type="EMBL" id="BAABHJ010000003">
    <property type="protein sequence ID" value="GAA4603990.1"/>
    <property type="molecule type" value="Genomic_DNA"/>
</dbReference>
<comment type="caution">
    <text evidence="2">The sequence shown here is derived from an EMBL/GenBank/DDBJ whole genome shotgun (WGS) entry which is preliminary data.</text>
</comment>
<keyword evidence="3" id="KW-1185">Reference proteome</keyword>
<protein>
    <recommendedName>
        <fullName evidence="1">HTH cro/C1-type domain-containing protein</fullName>
    </recommendedName>
</protein>
<feature type="domain" description="HTH cro/C1-type" evidence="1">
    <location>
        <begin position="24"/>
        <end position="66"/>
    </location>
</feature>
<organism evidence="2 3">
    <name type="scientific">Actinoallomurus liliacearum</name>
    <dbReference type="NCBI Taxonomy" id="1080073"/>
    <lineage>
        <taxon>Bacteria</taxon>
        <taxon>Bacillati</taxon>
        <taxon>Actinomycetota</taxon>
        <taxon>Actinomycetes</taxon>
        <taxon>Streptosporangiales</taxon>
        <taxon>Thermomonosporaceae</taxon>
        <taxon>Actinoallomurus</taxon>
    </lineage>
</organism>
<proteinExistence type="predicted"/>
<dbReference type="SMART" id="SM00530">
    <property type="entry name" value="HTH_XRE"/>
    <property type="match status" value="1"/>
</dbReference>
<dbReference type="CDD" id="cd00093">
    <property type="entry name" value="HTH_XRE"/>
    <property type="match status" value="1"/>
</dbReference>
<evidence type="ECO:0000313" key="2">
    <source>
        <dbReference type="EMBL" id="GAA4603990.1"/>
    </source>
</evidence>
<dbReference type="SUPFAM" id="SSF47413">
    <property type="entry name" value="lambda repressor-like DNA-binding domains"/>
    <property type="match status" value="1"/>
</dbReference>
<dbReference type="InterPro" id="IPR010982">
    <property type="entry name" value="Lambda_DNA-bd_dom_sf"/>
</dbReference>
<dbReference type="InterPro" id="IPR001387">
    <property type="entry name" value="Cro/C1-type_HTH"/>
</dbReference>
<accession>A0ABP8TG05</accession>
<dbReference type="Gene3D" id="1.10.260.40">
    <property type="entry name" value="lambda repressor-like DNA-binding domains"/>
    <property type="match status" value="1"/>
</dbReference>
<evidence type="ECO:0000313" key="3">
    <source>
        <dbReference type="Proteomes" id="UP001500212"/>
    </source>
</evidence>
<dbReference type="PROSITE" id="PS50943">
    <property type="entry name" value="HTH_CROC1"/>
    <property type="match status" value="1"/>
</dbReference>
<dbReference type="Pfam" id="PF01381">
    <property type="entry name" value="HTH_3"/>
    <property type="match status" value="1"/>
</dbReference>
<name>A0ABP8TG05_9ACTN</name>
<sequence length="162" mass="17633">MTSRGNLSSSAQRLPLCRQLGSELKALRTLAGLSQRKMQAETGLSQPFVSRIENGDALISAEELKAWVRAARAEGRHPQLHALNEVIHDISAGAAAVRIFTLVEPVSGTSFVQVWTRQTELLVEDAGSVERYRTLFDEITGSTLSSNSTSVAVREPNTGDVW</sequence>
<gene>
    <name evidence="2" type="ORF">GCM10023195_13460</name>
</gene>
<evidence type="ECO:0000259" key="1">
    <source>
        <dbReference type="PROSITE" id="PS50943"/>
    </source>
</evidence>
<reference evidence="3" key="1">
    <citation type="journal article" date="2019" name="Int. J. Syst. Evol. Microbiol.">
        <title>The Global Catalogue of Microorganisms (GCM) 10K type strain sequencing project: providing services to taxonomists for standard genome sequencing and annotation.</title>
        <authorList>
            <consortium name="The Broad Institute Genomics Platform"/>
            <consortium name="The Broad Institute Genome Sequencing Center for Infectious Disease"/>
            <person name="Wu L."/>
            <person name="Ma J."/>
        </authorList>
    </citation>
    <scope>NUCLEOTIDE SEQUENCE [LARGE SCALE GENOMIC DNA]</scope>
    <source>
        <strain evidence="3">JCM 17938</strain>
    </source>
</reference>